<evidence type="ECO:0000313" key="2">
    <source>
        <dbReference type="Proteomes" id="UP000251241"/>
    </source>
</evidence>
<dbReference type="Proteomes" id="UP000251241">
    <property type="component" value="Unassembled WGS sequence"/>
</dbReference>
<dbReference type="EMBL" id="UAUU01000008">
    <property type="protein sequence ID" value="SPZ85374.1"/>
    <property type="molecule type" value="Genomic_DNA"/>
</dbReference>
<sequence>MYQWQYLVLKNFIEKTKSDNIIDSCHLALFYALYAKSLEAGTSVFAINTSEIMQMAKIFSPGTYYMKIKYLQEKNYIEYYPSQSTKVPSMVSMKQEVKSEQRRQIHYLSGSTGI</sequence>
<dbReference type="GeneID" id="97181262"/>
<reference evidence="1 2" key="1">
    <citation type="submission" date="2018-06" db="EMBL/GenBank/DDBJ databases">
        <authorList>
            <consortium name="Pathogen Informatics"/>
            <person name="Doyle S."/>
        </authorList>
    </citation>
    <scope>NUCLEOTIDE SEQUENCE [LARGE SCALE GENOMIC DNA]</scope>
    <source>
        <strain evidence="1 2">NCTC11343</strain>
    </source>
</reference>
<accession>A0A2X2IVP0</accession>
<dbReference type="RefSeq" id="WP_146753042.1">
    <property type="nucleotide sequence ID" value="NZ_CP069793.1"/>
</dbReference>
<proteinExistence type="predicted"/>
<organism evidence="1 2">
    <name type="scientific">Sphingobacterium multivorum</name>
    <dbReference type="NCBI Taxonomy" id="28454"/>
    <lineage>
        <taxon>Bacteria</taxon>
        <taxon>Pseudomonadati</taxon>
        <taxon>Bacteroidota</taxon>
        <taxon>Sphingobacteriia</taxon>
        <taxon>Sphingobacteriales</taxon>
        <taxon>Sphingobacteriaceae</taxon>
        <taxon>Sphingobacterium</taxon>
    </lineage>
</organism>
<dbReference type="AlphaFoldDB" id="A0A2X2IVP0"/>
<evidence type="ECO:0000313" key="1">
    <source>
        <dbReference type="EMBL" id="SPZ85374.1"/>
    </source>
</evidence>
<protein>
    <submittedName>
        <fullName evidence="1">Uncharacterized protein</fullName>
    </submittedName>
</protein>
<gene>
    <name evidence="1" type="ORF">NCTC11343_01935</name>
</gene>
<name>A0A2X2IVP0_SPHMU</name>